<comment type="subcellular location">
    <subcellularLocation>
        <location evidence="1">Nucleus</location>
    </subcellularLocation>
</comment>
<reference evidence="7" key="1">
    <citation type="submission" date="2016-05" db="EMBL/GenBank/DDBJ databases">
        <title>Comparative genomics of biotechnologically important yeasts.</title>
        <authorList>
            <consortium name="DOE Joint Genome Institute"/>
            <person name="Riley R."/>
            <person name="Haridas S."/>
            <person name="Wolfe K.H."/>
            <person name="Lopes M.R."/>
            <person name="Hittinger C.T."/>
            <person name="Goker M."/>
            <person name="Salamov A."/>
            <person name="Wisecaver J."/>
            <person name="Long T.M."/>
            <person name="Aerts A.L."/>
            <person name="Barry K."/>
            <person name="Choi C."/>
            <person name="Clum A."/>
            <person name="Coughlan A.Y."/>
            <person name="Deshpande S."/>
            <person name="Douglass A.P."/>
            <person name="Hanson S.J."/>
            <person name="Klenk H.-P."/>
            <person name="Labutti K."/>
            <person name="Lapidus A."/>
            <person name="Lindquist E."/>
            <person name="Lipzen A."/>
            <person name="Meier-Kolthoff J.P."/>
            <person name="Ohm R.A."/>
            <person name="Otillar R.P."/>
            <person name="Pangilinan J."/>
            <person name="Peng Y."/>
            <person name="Rokas A."/>
            <person name="Rosa C.A."/>
            <person name="Scheuner C."/>
            <person name="Sibirny A.A."/>
            <person name="Slot J.C."/>
            <person name="Stielow J.B."/>
            <person name="Sun H."/>
            <person name="Kurtzman C.P."/>
            <person name="Blackwell M."/>
            <person name="Grigoriev I.V."/>
            <person name="Jeffries T.W."/>
        </authorList>
    </citation>
    <scope>NUCLEOTIDE SEQUENCE [LARGE SCALE GENOMIC DNA]</scope>
    <source>
        <strain evidence="7">NRRL Y-12698</strain>
    </source>
</reference>
<evidence type="ECO:0000256" key="5">
    <source>
        <dbReference type="ARBA" id="ARBA00023242"/>
    </source>
</evidence>
<dbReference type="GeneID" id="30145188"/>
<keyword evidence="3" id="KW-0677">Repeat</keyword>
<dbReference type="SMART" id="SM00386">
    <property type="entry name" value="HAT"/>
    <property type="match status" value="5"/>
</dbReference>
<proteinExistence type="predicted"/>
<evidence type="ECO:0000313" key="7">
    <source>
        <dbReference type="Proteomes" id="UP000094336"/>
    </source>
</evidence>
<keyword evidence="2" id="KW-0507">mRNA processing</keyword>
<dbReference type="Pfam" id="PF23241">
    <property type="entry name" value="HAT_PRP39_C"/>
    <property type="match status" value="1"/>
</dbReference>
<dbReference type="InterPro" id="IPR059164">
    <property type="entry name" value="HAT_PRP39_C"/>
</dbReference>
<accession>A0A1E3QX32</accession>
<evidence type="ECO:0000313" key="6">
    <source>
        <dbReference type="EMBL" id="ODQ82245.1"/>
    </source>
</evidence>
<organism evidence="6 7">
    <name type="scientific">Babjeviella inositovora NRRL Y-12698</name>
    <dbReference type="NCBI Taxonomy" id="984486"/>
    <lineage>
        <taxon>Eukaryota</taxon>
        <taxon>Fungi</taxon>
        <taxon>Dikarya</taxon>
        <taxon>Ascomycota</taxon>
        <taxon>Saccharomycotina</taxon>
        <taxon>Pichiomycetes</taxon>
        <taxon>Serinales incertae sedis</taxon>
        <taxon>Babjeviella</taxon>
    </lineage>
</organism>
<dbReference type="RefSeq" id="XP_018987573.1">
    <property type="nucleotide sequence ID" value="XM_019127335.1"/>
</dbReference>
<evidence type="ECO:0000256" key="2">
    <source>
        <dbReference type="ARBA" id="ARBA00022664"/>
    </source>
</evidence>
<dbReference type="GO" id="GO:0000243">
    <property type="term" value="C:commitment complex"/>
    <property type="evidence" value="ECO:0007669"/>
    <property type="project" value="TreeGrafter"/>
</dbReference>
<dbReference type="PANTHER" id="PTHR17204">
    <property type="entry name" value="PRE-MRNA PROCESSING PROTEIN PRP39-RELATED"/>
    <property type="match status" value="1"/>
</dbReference>
<evidence type="ECO:0000256" key="1">
    <source>
        <dbReference type="ARBA" id="ARBA00004123"/>
    </source>
</evidence>
<evidence type="ECO:0000256" key="4">
    <source>
        <dbReference type="ARBA" id="ARBA00023187"/>
    </source>
</evidence>
<evidence type="ECO:0000256" key="3">
    <source>
        <dbReference type="ARBA" id="ARBA00022737"/>
    </source>
</evidence>
<dbReference type="Proteomes" id="UP000094336">
    <property type="component" value="Unassembled WGS sequence"/>
</dbReference>
<dbReference type="GO" id="GO:0030627">
    <property type="term" value="F:pre-mRNA 5'-splice site binding"/>
    <property type="evidence" value="ECO:0007669"/>
    <property type="project" value="TreeGrafter"/>
</dbReference>
<dbReference type="InterPro" id="IPR011990">
    <property type="entry name" value="TPR-like_helical_dom_sf"/>
</dbReference>
<protein>
    <recommendedName>
        <fullName evidence="8">Suppressor of forked domain-containing protein</fullName>
    </recommendedName>
</protein>
<dbReference type="EMBL" id="KV454426">
    <property type="protein sequence ID" value="ODQ82245.1"/>
    <property type="molecule type" value="Genomic_DNA"/>
</dbReference>
<keyword evidence="7" id="KW-1185">Reference proteome</keyword>
<dbReference type="AlphaFoldDB" id="A0A1E3QX32"/>
<dbReference type="PANTHER" id="PTHR17204:SF23">
    <property type="entry name" value="U1 SMALL NUCLEAR RIBONUCLEOPROTEIN COMPONENT PRP42"/>
    <property type="match status" value="1"/>
</dbReference>
<name>A0A1E3QX32_9ASCO</name>
<sequence>MTNDVPDTKWAEISLSLLKDPDNFSKWESLIKASEAINGGICKSSSAVDKKLFRSAFDQFLLKFPLLHQYWINYATWEFKLGHTDLAEKVYSRALQFSPYSIEIWISYLKFRITVDPDYDSTRALFEKARVKIGYHYFGHEFYDLYLEVLQSFDKRNEWVWLLRRVIELPLYHYGKYFKEFFKLIENIPNDPEIALLLIPQSQLLKFNLENTHETSAKLKKTFTDVYISTQYEVFEMWRYERAIKRHYFHVTYVSTTELESWELYLNYMELKADPHRTALTYERCLIATALYEKFWLKYAYYQLSLDQVETAKELLRKGIYFTPMSNVALKLKLVEFEICQGNYLRARDIILLNMRMAPELLPLYVALLNVELLLKPDEAHLLELVLNKVNGDGFDVLFEELMSYDVKYQTMEAFFAKYKDTKTSIRFWKSYLLFQIRNQAVHGIKNTTILELMRQALVKVEGKTDRNMLIKLWRDYLLENSGLDEYYKSELDVFIQE</sequence>
<dbReference type="GO" id="GO:0005685">
    <property type="term" value="C:U1 snRNP"/>
    <property type="evidence" value="ECO:0007669"/>
    <property type="project" value="TreeGrafter"/>
</dbReference>
<dbReference type="Pfam" id="PF23240">
    <property type="entry name" value="HAT_PRP39_N"/>
    <property type="match status" value="1"/>
</dbReference>
<dbReference type="OrthoDB" id="10265668at2759"/>
<gene>
    <name evidence="6" type="ORF">BABINDRAFT_158880</name>
</gene>
<evidence type="ECO:0008006" key="8">
    <source>
        <dbReference type="Google" id="ProtNLM"/>
    </source>
</evidence>
<keyword evidence="4" id="KW-0508">mRNA splicing</keyword>
<keyword evidence="5" id="KW-0539">Nucleus</keyword>
<dbReference type="GO" id="GO:0071004">
    <property type="term" value="C:U2-type prespliceosome"/>
    <property type="evidence" value="ECO:0007669"/>
    <property type="project" value="TreeGrafter"/>
</dbReference>
<dbReference type="GO" id="GO:0000395">
    <property type="term" value="P:mRNA 5'-splice site recognition"/>
    <property type="evidence" value="ECO:0007669"/>
    <property type="project" value="TreeGrafter"/>
</dbReference>
<dbReference type="InterPro" id="IPR003107">
    <property type="entry name" value="HAT"/>
</dbReference>
<dbReference type="STRING" id="984486.A0A1E3QX32"/>
<dbReference type="SUPFAM" id="SSF48452">
    <property type="entry name" value="TPR-like"/>
    <property type="match status" value="1"/>
</dbReference>
<dbReference type="Gene3D" id="1.25.40.10">
    <property type="entry name" value="Tetratricopeptide repeat domain"/>
    <property type="match status" value="2"/>
</dbReference>